<keyword evidence="7 9" id="KW-0408">Iron</keyword>
<feature type="transmembrane region" description="Helical" evidence="10">
    <location>
        <begin position="220"/>
        <end position="237"/>
    </location>
</feature>
<evidence type="ECO:0000256" key="3">
    <source>
        <dbReference type="ARBA" id="ARBA00010617"/>
    </source>
</evidence>
<evidence type="ECO:0000256" key="8">
    <source>
        <dbReference type="ARBA" id="ARBA00023033"/>
    </source>
</evidence>
<dbReference type="InterPro" id="IPR002403">
    <property type="entry name" value="Cyt_P450_E_grp-IV"/>
</dbReference>
<sequence length="531" mass="59280">MNLSYLDILFLFGGAWTVYKLAQSIRRRVKTTKLLGPPSTSLFFGVSKEIIKGDSGALYEQWAKEYGPVFQVPTAFGGRRTMLTDPRAVAHFYSKQTFTYVQSNFGKRMVANLVGRGLLWSDGESHRRQRKALTPAFSNAAIRSLTPVFFDSAYKVKTAWDTLVMSSNTDEAIINVQKWMNCVALDSIGIAGFGHEFGALHGEHSAVEEVFDSFGSAPPMAMIILLLGALLPIILRIPDRRTRMIKKLHKTMEEVSEQLLERSRNEKAVGGGATDTSRSLMGSLLKAENADSELRLEPEEVLAQMKVLILAGYETTSVSLTWALIELSLHTDKQDKLRAELAEFTSKDPTYDQLTNELPYLDSVTREIIRLHPPVGQTGRVAKYDDVIPLSNPITTASGEKVDHITVAQGSAVMVPIRAINRSEEIWGPDAKEFKPERWLDNEAGLTSKAKEIQGYHHILSFIDGPRTCLGRAFAIAEFKSVLSVLIRNYVFEMRDGPETKIDTITTILPRPKVAGEEGYALPMRVRRFEH</sequence>
<dbReference type="Pfam" id="PF00067">
    <property type="entry name" value="p450"/>
    <property type="match status" value="1"/>
</dbReference>
<dbReference type="PRINTS" id="PR00385">
    <property type="entry name" value="P450"/>
</dbReference>
<comment type="similarity">
    <text evidence="3">Belongs to the cytochrome P450 family.</text>
</comment>
<dbReference type="GO" id="GO:0020037">
    <property type="term" value="F:heme binding"/>
    <property type="evidence" value="ECO:0007669"/>
    <property type="project" value="InterPro"/>
</dbReference>
<proteinExistence type="evidence at transcript level"/>
<dbReference type="EMBL" id="MK825569">
    <property type="protein sequence ID" value="QEP49721.1"/>
    <property type="molecule type" value="mRNA"/>
</dbReference>
<name>A0A5C2I334_9AGAM</name>
<keyword evidence="10" id="KW-0812">Transmembrane</keyword>
<dbReference type="GO" id="GO:0016705">
    <property type="term" value="F:oxidoreductase activity, acting on paired donors, with incorporation or reduction of molecular oxygen"/>
    <property type="evidence" value="ECO:0007669"/>
    <property type="project" value="InterPro"/>
</dbReference>
<dbReference type="InterPro" id="IPR001128">
    <property type="entry name" value="Cyt_P450"/>
</dbReference>
<keyword evidence="6" id="KW-0560">Oxidoreductase</keyword>
<dbReference type="Gene3D" id="1.10.630.10">
    <property type="entry name" value="Cytochrome P450"/>
    <property type="match status" value="1"/>
</dbReference>
<organism evidence="11">
    <name type="scientific">Inonotus obliquus</name>
    <dbReference type="NCBI Taxonomy" id="167356"/>
    <lineage>
        <taxon>Eukaryota</taxon>
        <taxon>Fungi</taxon>
        <taxon>Dikarya</taxon>
        <taxon>Basidiomycota</taxon>
        <taxon>Agaricomycotina</taxon>
        <taxon>Agaricomycetes</taxon>
        <taxon>Hymenochaetales</taxon>
        <taxon>Hymenochaetaceae</taxon>
        <taxon>Inonotus</taxon>
    </lineage>
</organism>
<dbReference type="PANTHER" id="PTHR24305">
    <property type="entry name" value="CYTOCHROME P450"/>
    <property type="match status" value="1"/>
</dbReference>
<evidence type="ECO:0000256" key="9">
    <source>
        <dbReference type="PIRSR" id="PIRSR602403-1"/>
    </source>
</evidence>
<keyword evidence="10" id="KW-0472">Membrane</keyword>
<dbReference type="PRINTS" id="PR00465">
    <property type="entry name" value="EP450IV"/>
</dbReference>
<evidence type="ECO:0000256" key="10">
    <source>
        <dbReference type="SAM" id="Phobius"/>
    </source>
</evidence>
<accession>A0A5C2I334</accession>
<dbReference type="GO" id="GO:0005506">
    <property type="term" value="F:iron ion binding"/>
    <property type="evidence" value="ECO:0007669"/>
    <property type="project" value="InterPro"/>
</dbReference>
<comment type="pathway">
    <text evidence="2">Secondary metabolite biosynthesis.</text>
</comment>
<evidence type="ECO:0000256" key="4">
    <source>
        <dbReference type="ARBA" id="ARBA00022617"/>
    </source>
</evidence>
<dbReference type="CDD" id="cd11069">
    <property type="entry name" value="CYP_FUM15-like"/>
    <property type="match status" value="1"/>
</dbReference>
<dbReference type="PANTHER" id="PTHR24305:SF166">
    <property type="entry name" value="CYTOCHROME P450 12A4, MITOCHONDRIAL-RELATED"/>
    <property type="match status" value="1"/>
</dbReference>
<keyword evidence="4 9" id="KW-0349">Heme</keyword>
<keyword evidence="8" id="KW-0503">Monooxygenase</keyword>
<reference evidence="11" key="1">
    <citation type="journal article" date="2019" name="Int. J. Mol. Sci.">
        <title>RNA-Seq de Novo Assembly and Differential Transcriptome Analysis of Chaga (Inonotus obliquus) Cultured with Different Betulin Sources and the Regulation of Genes Involved in Terpenoid Biosynthesis.</title>
        <authorList>
            <person name="Fradj N."/>
            <person name="Goncalves Dos Santos K.C."/>
            <person name="de Montigny N."/>
            <person name="Awwad F."/>
            <person name="Boumghar Y."/>
            <person name="Germain H."/>
            <person name="Desgagne-Penix I."/>
        </authorList>
    </citation>
    <scope>NUCLEOTIDE SEQUENCE</scope>
</reference>
<evidence type="ECO:0000256" key="5">
    <source>
        <dbReference type="ARBA" id="ARBA00022723"/>
    </source>
</evidence>
<dbReference type="InterPro" id="IPR050121">
    <property type="entry name" value="Cytochrome_P450_monoxygenase"/>
</dbReference>
<evidence type="ECO:0000256" key="2">
    <source>
        <dbReference type="ARBA" id="ARBA00005179"/>
    </source>
</evidence>
<evidence type="ECO:0000256" key="1">
    <source>
        <dbReference type="ARBA" id="ARBA00001971"/>
    </source>
</evidence>
<dbReference type="SUPFAM" id="SSF48264">
    <property type="entry name" value="Cytochrome P450"/>
    <property type="match status" value="1"/>
</dbReference>
<keyword evidence="5 9" id="KW-0479">Metal-binding</keyword>
<dbReference type="AlphaFoldDB" id="A0A5C2I334"/>
<keyword evidence="10" id="KW-1133">Transmembrane helix</keyword>
<comment type="cofactor">
    <cofactor evidence="1 9">
        <name>heme</name>
        <dbReference type="ChEBI" id="CHEBI:30413"/>
    </cofactor>
</comment>
<evidence type="ECO:0000256" key="7">
    <source>
        <dbReference type="ARBA" id="ARBA00023004"/>
    </source>
</evidence>
<protein>
    <submittedName>
        <fullName evidence="11">11-oxo-beta-amyrin 30-oxidase</fullName>
    </submittedName>
</protein>
<dbReference type="InterPro" id="IPR036396">
    <property type="entry name" value="Cyt_P450_sf"/>
</dbReference>
<evidence type="ECO:0000313" key="11">
    <source>
        <dbReference type="EMBL" id="QEP49721.1"/>
    </source>
</evidence>
<feature type="binding site" description="axial binding residue" evidence="9">
    <location>
        <position position="469"/>
    </location>
    <ligand>
        <name>heme</name>
        <dbReference type="ChEBI" id="CHEBI:30413"/>
    </ligand>
    <ligandPart>
        <name>Fe</name>
        <dbReference type="ChEBI" id="CHEBI:18248"/>
    </ligandPart>
</feature>
<dbReference type="GO" id="GO:0004497">
    <property type="term" value="F:monooxygenase activity"/>
    <property type="evidence" value="ECO:0007669"/>
    <property type="project" value="UniProtKB-KW"/>
</dbReference>
<evidence type="ECO:0000256" key="6">
    <source>
        <dbReference type="ARBA" id="ARBA00023002"/>
    </source>
</evidence>